<sequence length="87" mass="10057">MFFIYGECLKNAVAAAVLTAIDPENEISVLEVIYQILVLTTEELKQRIRNECITLTPKTFRYVQRSFLNRVEACLLQNGTHFEQFLS</sequence>
<accession>A0A482W0M9</accession>
<dbReference type="OrthoDB" id="10476126at2759"/>
<proteinExistence type="predicted"/>
<dbReference type="Proteomes" id="UP000292052">
    <property type="component" value="Unassembled WGS sequence"/>
</dbReference>
<evidence type="ECO:0000313" key="1">
    <source>
        <dbReference type="EMBL" id="RZC38701.1"/>
    </source>
</evidence>
<dbReference type="AlphaFoldDB" id="A0A482W0M9"/>
<dbReference type="InterPro" id="IPR036397">
    <property type="entry name" value="RNaseH_sf"/>
</dbReference>
<evidence type="ECO:0000313" key="2">
    <source>
        <dbReference type="Proteomes" id="UP000292052"/>
    </source>
</evidence>
<gene>
    <name evidence="1" type="ORF">BDFB_006281</name>
</gene>
<keyword evidence="2" id="KW-1185">Reference proteome</keyword>
<dbReference type="EMBL" id="QDEB01040830">
    <property type="protein sequence ID" value="RZC38701.1"/>
    <property type="molecule type" value="Genomic_DNA"/>
</dbReference>
<protein>
    <submittedName>
        <fullName evidence="1">Uncharacterized protein</fullName>
    </submittedName>
</protein>
<dbReference type="Gene3D" id="3.30.420.10">
    <property type="entry name" value="Ribonuclease H-like superfamily/Ribonuclease H"/>
    <property type="match status" value="1"/>
</dbReference>
<reference evidence="1 2" key="1">
    <citation type="submission" date="2017-03" db="EMBL/GenBank/DDBJ databases">
        <title>Genome of the blue death feigning beetle - Asbolus verrucosus.</title>
        <authorList>
            <person name="Rider S.D."/>
        </authorList>
    </citation>
    <scope>NUCLEOTIDE SEQUENCE [LARGE SCALE GENOMIC DNA]</scope>
    <source>
        <strain evidence="1">Butters</strain>
        <tissue evidence="1">Head and leg muscle</tissue>
    </source>
</reference>
<name>A0A482W0M9_ASBVE</name>
<organism evidence="1 2">
    <name type="scientific">Asbolus verrucosus</name>
    <name type="common">Desert ironclad beetle</name>
    <dbReference type="NCBI Taxonomy" id="1661398"/>
    <lineage>
        <taxon>Eukaryota</taxon>
        <taxon>Metazoa</taxon>
        <taxon>Ecdysozoa</taxon>
        <taxon>Arthropoda</taxon>
        <taxon>Hexapoda</taxon>
        <taxon>Insecta</taxon>
        <taxon>Pterygota</taxon>
        <taxon>Neoptera</taxon>
        <taxon>Endopterygota</taxon>
        <taxon>Coleoptera</taxon>
        <taxon>Polyphaga</taxon>
        <taxon>Cucujiformia</taxon>
        <taxon>Tenebrionidae</taxon>
        <taxon>Pimeliinae</taxon>
        <taxon>Asbolus</taxon>
    </lineage>
</organism>
<dbReference type="GO" id="GO:0003676">
    <property type="term" value="F:nucleic acid binding"/>
    <property type="evidence" value="ECO:0007669"/>
    <property type="project" value="InterPro"/>
</dbReference>
<comment type="caution">
    <text evidence="1">The sequence shown here is derived from an EMBL/GenBank/DDBJ whole genome shotgun (WGS) entry which is preliminary data.</text>
</comment>